<comment type="subunit">
    <text evidence="9">Component of the translation initiation factor 2B (eIF2B) complex which is a heterodecamer of two sets of five different subunits: alpha, beta, gamma, delta and epsilon. Subunits alpha, beta and delta comprise a regulatory subcomplex and subunits epsilon and gamma comprise a catalytic subcomplex. Within the complex, the hexameric regulatory complex resides at the center, with the two heterodimeric catalytic subcomplexes bound on opposite sides.</text>
</comment>
<keyword evidence="4" id="KW-0396">Initiation factor</keyword>
<gene>
    <name evidence="11" type="ORF">U0070_005745</name>
</gene>
<dbReference type="Proteomes" id="UP001488838">
    <property type="component" value="Unassembled WGS sequence"/>
</dbReference>
<dbReference type="GO" id="GO:0005085">
    <property type="term" value="F:guanyl-nucleotide exchange factor activity"/>
    <property type="evidence" value="ECO:0007669"/>
    <property type="project" value="TreeGrafter"/>
</dbReference>
<evidence type="ECO:0000256" key="9">
    <source>
        <dbReference type="ARBA" id="ARBA00046432"/>
    </source>
</evidence>
<evidence type="ECO:0000256" key="6">
    <source>
        <dbReference type="ARBA" id="ARBA00044196"/>
    </source>
</evidence>
<proteinExistence type="inferred from homology"/>
<evidence type="ECO:0000256" key="5">
    <source>
        <dbReference type="ARBA" id="ARBA00022917"/>
    </source>
</evidence>
<comment type="subcellular location">
    <subcellularLocation>
        <location evidence="1">Cytoplasm</location>
        <location evidence="1">Cytosol</location>
    </subcellularLocation>
</comment>
<dbReference type="GO" id="GO:0002183">
    <property type="term" value="P:cytoplasmic translational initiation"/>
    <property type="evidence" value="ECO:0007669"/>
    <property type="project" value="TreeGrafter"/>
</dbReference>
<evidence type="ECO:0000313" key="12">
    <source>
        <dbReference type="Proteomes" id="UP001488838"/>
    </source>
</evidence>
<feature type="domain" description="Nucleotidyl transferase" evidence="10">
    <location>
        <begin position="82"/>
        <end position="122"/>
    </location>
</feature>
<sequence length="125" mass="13170">HPIPPLVGRRVSATPGTAKSRSVFAPRHLSLGARPSFLSRLCASHRTARPPRACAIGLSGRGGVRSPGSGRGVRGAEMEFQAVVMAVGGGSRMTDLTPSIPKPLLPVGNKPLIWYPLNLLERVGF</sequence>
<name>A0AAW0HNA1_MYOGA</name>
<dbReference type="GO" id="GO:0005851">
    <property type="term" value="C:eukaryotic translation initiation factor 2B complex"/>
    <property type="evidence" value="ECO:0007669"/>
    <property type="project" value="TreeGrafter"/>
</dbReference>
<feature type="non-terminal residue" evidence="11">
    <location>
        <position position="1"/>
    </location>
</feature>
<evidence type="ECO:0000256" key="7">
    <source>
        <dbReference type="ARBA" id="ARBA00044229"/>
    </source>
</evidence>
<organism evidence="11 12">
    <name type="scientific">Myodes glareolus</name>
    <name type="common">Bank vole</name>
    <name type="synonym">Clethrionomys glareolus</name>
    <dbReference type="NCBI Taxonomy" id="447135"/>
    <lineage>
        <taxon>Eukaryota</taxon>
        <taxon>Metazoa</taxon>
        <taxon>Chordata</taxon>
        <taxon>Craniata</taxon>
        <taxon>Vertebrata</taxon>
        <taxon>Euteleostomi</taxon>
        <taxon>Mammalia</taxon>
        <taxon>Eutheria</taxon>
        <taxon>Euarchontoglires</taxon>
        <taxon>Glires</taxon>
        <taxon>Rodentia</taxon>
        <taxon>Myomorpha</taxon>
        <taxon>Muroidea</taxon>
        <taxon>Cricetidae</taxon>
        <taxon>Arvicolinae</taxon>
        <taxon>Myodes</taxon>
    </lineage>
</organism>
<dbReference type="GO" id="GO:0003743">
    <property type="term" value="F:translation initiation factor activity"/>
    <property type="evidence" value="ECO:0007669"/>
    <property type="project" value="UniProtKB-KW"/>
</dbReference>
<comment type="caution">
    <text evidence="11">The sequence shown here is derived from an EMBL/GenBank/DDBJ whole genome shotgun (WGS) entry which is preliminary data.</text>
</comment>
<dbReference type="InterPro" id="IPR051960">
    <property type="entry name" value="eIF2B_gamma"/>
</dbReference>
<evidence type="ECO:0000313" key="11">
    <source>
        <dbReference type="EMBL" id="KAK7803198.1"/>
    </source>
</evidence>
<evidence type="ECO:0000259" key="10">
    <source>
        <dbReference type="Pfam" id="PF00483"/>
    </source>
</evidence>
<dbReference type="EMBL" id="JBBHLL010000430">
    <property type="protein sequence ID" value="KAK7803198.1"/>
    <property type="molecule type" value="Genomic_DNA"/>
</dbReference>
<evidence type="ECO:0000256" key="3">
    <source>
        <dbReference type="ARBA" id="ARBA00022490"/>
    </source>
</evidence>
<reference evidence="11 12" key="1">
    <citation type="journal article" date="2023" name="bioRxiv">
        <title>Conserved and derived expression patterns and positive selection on dental genes reveal complex evolutionary context of ever-growing rodent molars.</title>
        <authorList>
            <person name="Calamari Z.T."/>
            <person name="Song A."/>
            <person name="Cohen E."/>
            <person name="Akter M."/>
            <person name="Roy R.D."/>
            <person name="Hallikas O."/>
            <person name="Christensen M.M."/>
            <person name="Li P."/>
            <person name="Marangoni P."/>
            <person name="Jernvall J."/>
            <person name="Klein O.D."/>
        </authorList>
    </citation>
    <scope>NUCLEOTIDE SEQUENCE [LARGE SCALE GENOMIC DNA]</scope>
    <source>
        <strain evidence="11">V071</strain>
    </source>
</reference>
<keyword evidence="5" id="KW-0648">Protein biosynthesis</keyword>
<feature type="non-terminal residue" evidence="11">
    <location>
        <position position="125"/>
    </location>
</feature>
<dbReference type="GO" id="GO:0005829">
    <property type="term" value="C:cytosol"/>
    <property type="evidence" value="ECO:0007669"/>
    <property type="project" value="UniProtKB-SubCell"/>
</dbReference>
<evidence type="ECO:0000256" key="4">
    <source>
        <dbReference type="ARBA" id="ARBA00022540"/>
    </source>
</evidence>
<protein>
    <recommendedName>
        <fullName evidence="6">Translation initiation factor eIF2B subunit gamma</fullName>
    </recommendedName>
    <alternativeName>
        <fullName evidence="7">eIF2B GDP-GTP exchange factor subunit gamma</fullName>
    </alternativeName>
</protein>
<evidence type="ECO:0000256" key="2">
    <source>
        <dbReference type="ARBA" id="ARBA00007878"/>
    </source>
</evidence>
<evidence type="ECO:0000256" key="8">
    <source>
        <dbReference type="ARBA" id="ARBA00045373"/>
    </source>
</evidence>
<dbReference type="SUPFAM" id="SSF53448">
    <property type="entry name" value="Nucleotide-diphospho-sugar transferases"/>
    <property type="match status" value="1"/>
</dbReference>
<dbReference type="PANTHER" id="PTHR45989:SF1">
    <property type="entry name" value="TRANSLATION INITIATION FACTOR EIF-2B SUBUNIT GAMMA"/>
    <property type="match status" value="1"/>
</dbReference>
<comment type="function">
    <text evidence="8">Acts as a component of the translation initiation factor 2B (eIF2B) complex, which catalyzes the exchange of GDP for GTP on the eukaryotic initiation factor 2 (eIF2) complex gamma subunit. Its guanine nucleotide exchange factor activity is repressed when bound to eIF2 complex phosphorylated on the alpha subunit, thereby limiting the amount of methionyl-initiator methionine tRNA available to the ribosome and consequently global translation is repressed.</text>
</comment>
<keyword evidence="3" id="KW-0963">Cytoplasm</keyword>
<comment type="similarity">
    <text evidence="2">Belongs to the eIF-2B gamma/epsilon subunits family.</text>
</comment>
<keyword evidence="12" id="KW-1185">Reference proteome</keyword>
<dbReference type="Pfam" id="PF00483">
    <property type="entry name" value="NTP_transferase"/>
    <property type="match status" value="1"/>
</dbReference>
<dbReference type="InterPro" id="IPR005835">
    <property type="entry name" value="NTP_transferase_dom"/>
</dbReference>
<dbReference type="AlphaFoldDB" id="A0AAW0HNA1"/>
<evidence type="ECO:0000256" key="1">
    <source>
        <dbReference type="ARBA" id="ARBA00004514"/>
    </source>
</evidence>
<dbReference type="InterPro" id="IPR029044">
    <property type="entry name" value="Nucleotide-diphossugar_trans"/>
</dbReference>
<dbReference type="Gene3D" id="3.90.550.10">
    <property type="entry name" value="Spore Coat Polysaccharide Biosynthesis Protein SpsA, Chain A"/>
    <property type="match status" value="1"/>
</dbReference>
<dbReference type="PANTHER" id="PTHR45989">
    <property type="entry name" value="TRANSLATION INITIATION FACTOR EIF-2B SUBUNIT GAMMA"/>
    <property type="match status" value="1"/>
</dbReference>
<accession>A0AAW0HNA1</accession>